<name>A0ABW7Z5J8_9ACTN</name>
<evidence type="ECO:0000313" key="3">
    <source>
        <dbReference type="Proteomes" id="UP001612741"/>
    </source>
</evidence>
<dbReference type="EMBL" id="JBITGY010000011">
    <property type="protein sequence ID" value="MFI6503105.1"/>
    <property type="molecule type" value="Genomic_DNA"/>
</dbReference>
<keyword evidence="3" id="KW-1185">Reference proteome</keyword>
<sequence>MFTITGKSRDEPARSHPLRWHRPLLVMVGLMALLMIGSAVGMVADDRVLLGAPVWGKPFKFAVSFVVYGLSLAWMLALPLKAPRWAWWMGTLIAVTGILDVGIVAVQAARGTFSHFNQSDDPFNTVIQLVFGYGVQGLLLANLVLAGILIFQRIVDRPTAWAIRSGMALVIAGIGLGLLIPVRPQPELTVEDANGQWISLAAQHSVGVQDGGPGLPLTGWSTAGGDLRISHFIGLHGLQVMLVVALLLRYLAARVTRLQHERTQAALVIVAAVGYTALLALVTWQALRGQPLFRPDGLTLGALALVVAATAAAGWAVLARSPRPRRRVSRGAEPVRTPAAP</sequence>
<feature type="transmembrane region" description="Helical" evidence="1">
    <location>
        <begin position="85"/>
        <end position="106"/>
    </location>
</feature>
<evidence type="ECO:0000256" key="1">
    <source>
        <dbReference type="SAM" id="Phobius"/>
    </source>
</evidence>
<keyword evidence="1" id="KW-1133">Transmembrane helix</keyword>
<feature type="transmembrane region" description="Helical" evidence="1">
    <location>
        <begin position="59"/>
        <end position="78"/>
    </location>
</feature>
<organism evidence="2 3">
    <name type="scientific">Nonomuraea typhae</name>
    <dbReference type="NCBI Taxonomy" id="2603600"/>
    <lineage>
        <taxon>Bacteria</taxon>
        <taxon>Bacillati</taxon>
        <taxon>Actinomycetota</taxon>
        <taxon>Actinomycetes</taxon>
        <taxon>Streptosporangiales</taxon>
        <taxon>Streptosporangiaceae</taxon>
        <taxon>Nonomuraea</taxon>
    </lineage>
</organism>
<feature type="transmembrane region" description="Helical" evidence="1">
    <location>
        <begin position="161"/>
        <end position="180"/>
    </location>
</feature>
<feature type="transmembrane region" description="Helical" evidence="1">
    <location>
        <begin position="229"/>
        <end position="252"/>
    </location>
</feature>
<feature type="transmembrane region" description="Helical" evidence="1">
    <location>
        <begin position="24"/>
        <end position="44"/>
    </location>
</feature>
<keyword evidence="1" id="KW-0472">Membrane</keyword>
<comment type="caution">
    <text evidence="2">The sequence shown here is derived from an EMBL/GenBank/DDBJ whole genome shotgun (WGS) entry which is preliminary data.</text>
</comment>
<accession>A0ABW7Z5J8</accession>
<reference evidence="2 3" key="1">
    <citation type="submission" date="2024-10" db="EMBL/GenBank/DDBJ databases">
        <title>The Natural Products Discovery Center: Release of the First 8490 Sequenced Strains for Exploring Actinobacteria Biosynthetic Diversity.</title>
        <authorList>
            <person name="Kalkreuter E."/>
            <person name="Kautsar S.A."/>
            <person name="Yang D."/>
            <person name="Bader C.D."/>
            <person name="Teijaro C.N."/>
            <person name="Fluegel L."/>
            <person name="Davis C.M."/>
            <person name="Simpson J.R."/>
            <person name="Lauterbach L."/>
            <person name="Steele A.D."/>
            <person name="Gui C."/>
            <person name="Meng S."/>
            <person name="Li G."/>
            <person name="Viehrig K."/>
            <person name="Ye F."/>
            <person name="Su P."/>
            <person name="Kiefer A.F."/>
            <person name="Nichols A."/>
            <person name="Cepeda A.J."/>
            <person name="Yan W."/>
            <person name="Fan B."/>
            <person name="Jiang Y."/>
            <person name="Adhikari A."/>
            <person name="Zheng C.-J."/>
            <person name="Schuster L."/>
            <person name="Cowan T.M."/>
            <person name="Smanski M.J."/>
            <person name="Chevrette M.G."/>
            <person name="De Carvalho L.P.S."/>
            <person name="Shen B."/>
        </authorList>
    </citation>
    <scope>NUCLEOTIDE SEQUENCE [LARGE SCALE GENOMIC DNA]</scope>
    <source>
        <strain evidence="2 3">NPDC050545</strain>
    </source>
</reference>
<gene>
    <name evidence="2" type="ORF">ACIBG2_37385</name>
</gene>
<dbReference type="RefSeq" id="WP_397088898.1">
    <property type="nucleotide sequence ID" value="NZ_JBITGY010000011.1"/>
</dbReference>
<evidence type="ECO:0000313" key="2">
    <source>
        <dbReference type="EMBL" id="MFI6503105.1"/>
    </source>
</evidence>
<feature type="transmembrane region" description="Helical" evidence="1">
    <location>
        <begin position="298"/>
        <end position="318"/>
    </location>
</feature>
<dbReference type="Proteomes" id="UP001612741">
    <property type="component" value="Unassembled WGS sequence"/>
</dbReference>
<proteinExistence type="predicted"/>
<protein>
    <submittedName>
        <fullName evidence="2">Uncharacterized protein</fullName>
    </submittedName>
</protein>
<feature type="transmembrane region" description="Helical" evidence="1">
    <location>
        <begin position="264"/>
        <end position="286"/>
    </location>
</feature>
<keyword evidence="1" id="KW-0812">Transmembrane</keyword>
<feature type="transmembrane region" description="Helical" evidence="1">
    <location>
        <begin position="126"/>
        <end position="149"/>
    </location>
</feature>